<gene>
    <name evidence="1" type="ORF">TR112798</name>
</gene>
<reference evidence="1" key="1">
    <citation type="submission" date="2016-01" db="EMBL/GenBank/DDBJ databases">
        <title>Reference transcriptome for the parasite Schistocephalus solidus: insights into the molecular evolution of parasitism.</title>
        <authorList>
            <person name="Hebert F.O."/>
            <person name="Grambauer S."/>
            <person name="Barber I."/>
            <person name="Landry C.R."/>
            <person name="Aubin-Horth N."/>
        </authorList>
    </citation>
    <scope>NUCLEOTIDE SEQUENCE</scope>
</reference>
<proteinExistence type="predicted"/>
<dbReference type="AlphaFoldDB" id="A0A0X3NPW0"/>
<organism evidence="1">
    <name type="scientific">Schistocephalus solidus</name>
    <name type="common">Tapeworm</name>
    <dbReference type="NCBI Taxonomy" id="70667"/>
    <lineage>
        <taxon>Eukaryota</taxon>
        <taxon>Metazoa</taxon>
        <taxon>Spiralia</taxon>
        <taxon>Lophotrochozoa</taxon>
        <taxon>Platyhelminthes</taxon>
        <taxon>Cestoda</taxon>
        <taxon>Eucestoda</taxon>
        <taxon>Diphyllobothriidea</taxon>
        <taxon>Diphyllobothriidae</taxon>
        <taxon>Schistocephalus</taxon>
    </lineage>
</organism>
<protein>
    <submittedName>
        <fullName evidence="1">Uncharacterized protein</fullName>
    </submittedName>
</protein>
<evidence type="ECO:0000313" key="1">
    <source>
        <dbReference type="EMBL" id="JAP41879.1"/>
    </source>
</evidence>
<dbReference type="EMBL" id="GEEE01021346">
    <property type="protein sequence ID" value="JAP41879.1"/>
    <property type="molecule type" value="Transcribed_RNA"/>
</dbReference>
<accession>A0A0X3NPW0</accession>
<name>A0A0X3NPW0_SCHSO</name>
<sequence length="103" mass="11753">MRCTNFSIRVVDKPTLHFHAADTTARRKLFSGGLKEHQQLVTPGSLLWWGLAMKTVFTVQWGKETRVIGVSTTACRVDNCALQVSRRCHHTYPSRLRRPLSKC</sequence>